<dbReference type="PANTHER" id="PTHR31325">
    <property type="entry name" value="OS01G0798800 PROTEIN-RELATED"/>
    <property type="match status" value="1"/>
</dbReference>
<protein>
    <recommendedName>
        <fullName evidence="2">DUF4220 domain-containing protein</fullName>
    </recommendedName>
</protein>
<dbReference type="Pfam" id="PF13968">
    <property type="entry name" value="DUF4220"/>
    <property type="match status" value="1"/>
</dbReference>
<dbReference type="HOGENOM" id="CLU_008762_2_1_1"/>
<sequence length="796" mass="90699">MASILVENGTLTPGFIQFIVALTTLLMVIRFGLDALRHRSRGNVTQIVLATLDTVTHTMITYSLGIMQHRSATTSYYQLWAVLLVTLRYSVKIGRPAGIAMKQTPLFDLMSSFWAAHILRSHSVSMLLKVPGWLLWSINSARIIHGFISSADASNVHRENMRLLTDYMRHEHTTTVQVQRPDPSSMKGYRYLVLGEGKKLKKRELAEQGVDGVETTEAINRILLALLTDENNIDQELVTLERIWSHQGRCSHDGCQCNLPPGCCDILDQKTKDLCLSFALYKLLRRRFFNLPIHEARLQKTRRLVVYGILGEGDAANYKRAFRVSEAEVAFLNDFFNSRYAIIFAQGFPWIRLVLSTLLIGGISSVAVAVYRFSKSAKEDELGRVHIHHGVYFTWVILSLLGAKEIWEMTTYVFSDWTKVLLLCKFVEQPWWMRCWVGNLARALMRMLLCSPPLFRRWHGKVGQFNLLFSRHSSIHLSQQVKEAVVDSLRNSVRQNLVLNNYLEQAISKNSLRIRLVRPSDNQEQEQAPQNSQADGGHRVSVEWLQDSQKKSVEWQLQDDVHTLLVWHIATCYCELKLAETRNVGANYTWLSWRGFGCRRRPSDADNPWRPHYLVSRTLSQYCAYLLWLVPPLLPGNSLMAKAVITQVYRERNRLLGRRVYLPFSWCTSTTKVLDKLETYRSGEIQLFADEAGNANTTILRKGAELGMGLITAARSADSEALWKFLSDFWAGFVVHLAESTKASQHKMYLTAGGELSTHLWALLSHAGYLGATPHGDQTSDTVLQQLQPYNPDVQL</sequence>
<accession>A0A0E0QZT6</accession>
<feature type="transmembrane region" description="Helical" evidence="1">
    <location>
        <begin position="15"/>
        <end position="33"/>
    </location>
</feature>
<reference evidence="3" key="2">
    <citation type="submission" date="2015-06" db="UniProtKB">
        <authorList>
            <consortium name="EnsemblPlants"/>
        </authorList>
    </citation>
    <scope>IDENTIFICATION</scope>
</reference>
<proteinExistence type="predicted"/>
<feature type="domain" description="DUF4220" evidence="2">
    <location>
        <begin position="53"/>
        <end position="468"/>
    </location>
</feature>
<dbReference type="Gramene" id="ORUFI10G12350.1">
    <property type="protein sequence ID" value="ORUFI10G12350.1"/>
    <property type="gene ID" value="ORUFI10G12350"/>
</dbReference>
<evidence type="ECO:0000259" key="2">
    <source>
        <dbReference type="Pfam" id="PF13968"/>
    </source>
</evidence>
<dbReference type="AlphaFoldDB" id="A0A0E0QZT6"/>
<dbReference type="InterPro" id="IPR007658">
    <property type="entry name" value="DUF594"/>
</dbReference>
<dbReference type="eggNOG" id="ENOG502QSWW">
    <property type="taxonomic scope" value="Eukaryota"/>
</dbReference>
<name>A0A0E0QZT6_ORYRU</name>
<dbReference type="OMA" id="IMQHRSA"/>
<keyword evidence="1" id="KW-1133">Transmembrane helix</keyword>
<keyword evidence="1" id="KW-0472">Membrane</keyword>
<reference evidence="4" key="1">
    <citation type="submission" date="2013-06" db="EMBL/GenBank/DDBJ databases">
        <authorList>
            <person name="Zhao Q."/>
        </authorList>
    </citation>
    <scope>NUCLEOTIDE SEQUENCE</scope>
    <source>
        <strain evidence="4">cv. W1943</strain>
    </source>
</reference>
<dbReference type="Proteomes" id="UP000008022">
    <property type="component" value="Unassembled WGS sequence"/>
</dbReference>
<organism evidence="3 4">
    <name type="scientific">Oryza rufipogon</name>
    <name type="common">Brownbeard rice</name>
    <name type="synonym">Asian wild rice</name>
    <dbReference type="NCBI Taxonomy" id="4529"/>
    <lineage>
        <taxon>Eukaryota</taxon>
        <taxon>Viridiplantae</taxon>
        <taxon>Streptophyta</taxon>
        <taxon>Embryophyta</taxon>
        <taxon>Tracheophyta</taxon>
        <taxon>Spermatophyta</taxon>
        <taxon>Magnoliopsida</taxon>
        <taxon>Liliopsida</taxon>
        <taxon>Poales</taxon>
        <taxon>Poaceae</taxon>
        <taxon>BOP clade</taxon>
        <taxon>Oryzoideae</taxon>
        <taxon>Oryzeae</taxon>
        <taxon>Oryzinae</taxon>
        <taxon>Oryza</taxon>
    </lineage>
</organism>
<keyword evidence="4" id="KW-1185">Reference proteome</keyword>
<feature type="transmembrane region" description="Helical" evidence="1">
    <location>
        <begin position="353"/>
        <end position="373"/>
    </location>
</feature>
<evidence type="ECO:0000313" key="3">
    <source>
        <dbReference type="EnsemblPlants" id="ORUFI10G12350.1"/>
    </source>
</evidence>
<evidence type="ECO:0000256" key="1">
    <source>
        <dbReference type="SAM" id="Phobius"/>
    </source>
</evidence>
<dbReference type="STRING" id="4529.A0A0E0QZT6"/>
<dbReference type="Pfam" id="PF04578">
    <property type="entry name" value="DUF594"/>
    <property type="match status" value="1"/>
</dbReference>
<keyword evidence="1" id="KW-0812">Transmembrane</keyword>
<dbReference type="InterPro" id="IPR025315">
    <property type="entry name" value="DUF4220"/>
</dbReference>
<dbReference type="EnsemblPlants" id="ORUFI10G12350.1">
    <property type="protein sequence ID" value="ORUFI10G12350.1"/>
    <property type="gene ID" value="ORUFI10G12350"/>
</dbReference>
<evidence type="ECO:0000313" key="4">
    <source>
        <dbReference type="Proteomes" id="UP000008022"/>
    </source>
</evidence>